<dbReference type="EMBL" id="BQNB010020675">
    <property type="protein sequence ID" value="GJT98442.1"/>
    <property type="molecule type" value="Genomic_DNA"/>
</dbReference>
<organism evidence="1 2">
    <name type="scientific">Tanacetum coccineum</name>
    <dbReference type="NCBI Taxonomy" id="301880"/>
    <lineage>
        <taxon>Eukaryota</taxon>
        <taxon>Viridiplantae</taxon>
        <taxon>Streptophyta</taxon>
        <taxon>Embryophyta</taxon>
        <taxon>Tracheophyta</taxon>
        <taxon>Spermatophyta</taxon>
        <taxon>Magnoliopsida</taxon>
        <taxon>eudicotyledons</taxon>
        <taxon>Gunneridae</taxon>
        <taxon>Pentapetalae</taxon>
        <taxon>asterids</taxon>
        <taxon>campanulids</taxon>
        <taxon>Asterales</taxon>
        <taxon>Asteraceae</taxon>
        <taxon>Asteroideae</taxon>
        <taxon>Anthemideae</taxon>
        <taxon>Anthemidinae</taxon>
        <taxon>Tanacetum</taxon>
    </lineage>
</organism>
<gene>
    <name evidence="1" type="ORF">Tco_1093960</name>
</gene>
<name>A0ABQ5IGB3_9ASTR</name>
<protein>
    <submittedName>
        <fullName evidence="1">Uncharacterized protein</fullName>
    </submittedName>
</protein>
<sequence>MFLNVDQLEKQLDNKEFQEIGSMASFKGRVMKDKTRQQREKTILRDNIHTEQPEFNMRKVDQNAEQCHDIRPLPAKLTDDMTTELSNQLLESENVCLKKTVAQCQKDFAKLEALLGNSRTTANEPSSSKAGSIKVVSLSKSCKLHHTTSVGITIPPSYSNAEDNRVILFSIHNDEWKSFQCHHQTALRSKRWYGNLIHSNASIYEDNISIKLRFKDKDIPQILI</sequence>
<keyword evidence="2" id="KW-1185">Reference proteome</keyword>
<accession>A0ABQ5IGB3</accession>
<proteinExistence type="predicted"/>
<evidence type="ECO:0000313" key="1">
    <source>
        <dbReference type="EMBL" id="GJT98442.1"/>
    </source>
</evidence>
<reference evidence="1" key="2">
    <citation type="submission" date="2022-01" db="EMBL/GenBank/DDBJ databases">
        <authorList>
            <person name="Yamashiro T."/>
            <person name="Shiraishi A."/>
            <person name="Satake H."/>
            <person name="Nakayama K."/>
        </authorList>
    </citation>
    <scope>NUCLEOTIDE SEQUENCE</scope>
</reference>
<comment type="caution">
    <text evidence="1">The sequence shown here is derived from an EMBL/GenBank/DDBJ whole genome shotgun (WGS) entry which is preliminary data.</text>
</comment>
<reference evidence="1" key="1">
    <citation type="journal article" date="2022" name="Int. J. Mol. Sci.">
        <title>Draft Genome of Tanacetum Coccineum: Genomic Comparison of Closely Related Tanacetum-Family Plants.</title>
        <authorList>
            <person name="Yamashiro T."/>
            <person name="Shiraishi A."/>
            <person name="Nakayama K."/>
            <person name="Satake H."/>
        </authorList>
    </citation>
    <scope>NUCLEOTIDE SEQUENCE</scope>
</reference>
<dbReference type="Proteomes" id="UP001151760">
    <property type="component" value="Unassembled WGS sequence"/>
</dbReference>
<evidence type="ECO:0000313" key="2">
    <source>
        <dbReference type="Proteomes" id="UP001151760"/>
    </source>
</evidence>